<keyword evidence="2" id="KW-1185">Reference proteome</keyword>
<reference evidence="1 2" key="1">
    <citation type="submission" date="2019-09" db="EMBL/GenBank/DDBJ databases">
        <title>A chromosome-level genome assembly of the Chinese tupelo Nyssa sinensis.</title>
        <authorList>
            <person name="Yang X."/>
            <person name="Kang M."/>
            <person name="Yang Y."/>
            <person name="Xiong H."/>
            <person name="Wang M."/>
            <person name="Zhang Z."/>
            <person name="Wang Z."/>
            <person name="Wu H."/>
            <person name="Ma T."/>
            <person name="Liu J."/>
            <person name="Xi Z."/>
        </authorList>
    </citation>
    <scope>NUCLEOTIDE SEQUENCE [LARGE SCALE GENOMIC DNA]</scope>
    <source>
        <strain evidence="1">J267</strain>
        <tissue evidence="1">Leaf</tissue>
    </source>
</reference>
<organism evidence="1 2">
    <name type="scientific">Nyssa sinensis</name>
    <dbReference type="NCBI Taxonomy" id="561372"/>
    <lineage>
        <taxon>Eukaryota</taxon>
        <taxon>Viridiplantae</taxon>
        <taxon>Streptophyta</taxon>
        <taxon>Embryophyta</taxon>
        <taxon>Tracheophyta</taxon>
        <taxon>Spermatophyta</taxon>
        <taxon>Magnoliopsida</taxon>
        <taxon>eudicotyledons</taxon>
        <taxon>Gunneridae</taxon>
        <taxon>Pentapetalae</taxon>
        <taxon>asterids</taxon>
        <taxon>Cornales</taxon>
        <taxon>Nyssaceae</taxon>
        <taxon>Nyssa</taxon>
    </lineage>
</organism>
<name>A0A5J5BJB5_9ASTE</name>
<gene>
    <name evidence="1" type="ORF">F0562_025162</name>
</gene>
<accession>A0A5J5BJB5</accession>
<dbReference type="Proteomes" id="UP000325577">
    <property type="component" value="Linkage Group LG13"/>
</dbReference>
<protein>
    <submittedName>
        <fullName evidence="1">Uncharacterized protein</fullName>
    </submittedName>
</protein>
<sequence>MNRSSRGSREEAAKTAAIGATTGDPACNKLMAAGFNLGHGSVVAEGATAEARGSVLVKESPWEIRLVNRLV</sequence>
<dbReference type="EMBL" id="CM018036">
    <property type="protein sequence ID" value="KAA8541231.1"/>
    <property type="molecule type" value="Genomic_DNA"/>
</dbReference>
<evidence type="ECO:0000313" key="1">
    <source>
        <dbReference type="EMBL" id="KAA8541231.1"/>
    </source>
</evidence>
<evidence type="ECO:0000313" key="2">
    <source>
        <dbReference type="Proteomes" id="UP000325577"/>
    </source>
</evidence>
<dbReference type="AlphaFoldDB" id="A0A5J5BJB5"/>
<proteinExistence type="predicted"/>